<evidence type="ECO:0000256" key="5">
    <source>
        <dbReference type="ARBA" id="ARBA00022856"/>
    </source>
</evidence>
<reference evidence="10" key="1">
    <citation type="journal article" date="2020" name="Fungal Divers.">
        <title>Resolving the Mortierellaceae phylogeny through synthesis of multi-gene phylogenetics and phylogenomics.</title>
        <authorList>
            <person name="Vandepol N."/>
            <person name="Liber J."/>
            <person name="Desiro A."/>
            <person name="Na H."/>
            <person name="Kennedy M."/>
            <person name="Barry K."/>
            <person name="Grigoriev I.V."/>
            <person name="Miller A.N."/>
            <person name="O'Donnell K."/>
            <person name="Stajich J.E."/>
            <person name="Bonito G."/>
        </authorList>
    </citation>
    <scope>NUCLEOTIDE SEQUENCE</scope>
    <source>
        <strain evidence="10">NRRL 2769</strain>
    </source>
</reference>
<accession>A0A9P6MGS4</accession>
<evidence type="ECO:0000256" key="3">
    <source>
        <dbReference type="ARBA" id="ARBA00022448"/>
    </source>
</evidence>
<evidence type="ECO:0000256" key="7">
    <source>
        <dbReference type="ARBA" id="ARBA00022989"/>
    </source>
</evidence>
<feature type="non-terminal residue" evidence="10">
    <location>
        <position position="112"/>
    </location>
</feature>
<evidence type="ECO:0000313" key="11">
    <source>
        <dbReference type="Proteomes" id="UP000703661"/>
    </source>
</evidence>
<keyword evidence="6" id="KW-0653">Protein transport</keyword>
<dbReference type="PANTHER" id="PTHR22601">
    <property type="entry name" value="ISP4 LIKE PROTEIN"/>
    <property type="match status" value="1"/>
</dbReference>
<dbReference type="Proteomes" id="UP000703661">
    <property type="component" value="Unassembled WGS sequence"/>
</dbReference>
<keyword evidence="11" id="KW-1185">Reference proteome</keyword>
<dbReference type="EMBL" id="JAAAID010003352">
    <property type="protein sequence ID" value="KAF9998560.1"/>
    <property type="molecule type" value="Genomic_DNA"/>
</dbReference>
<evidence type="ECO:0000256" key="1">
    <source>
        <dbReference type="ARBA" id="ARBA00004141"/>
    </source>
</evidence>
<evidence type="ECO:0000256" key="6">
    <source>
        <dbReference type="ARBA" id="ARBA00022927"/>
    </source>
</evidence>
<evidence type="ECO:0008006" key="12">
    <source>
        <dbReference type="Google" id="ProtNLM"/>
    </source>
</evidence>
<comment type="subcellular location">
    <subcellularLocation>
        <location evidence="1">Membrane</location>
        <topology evidence="1">Multi-pass membrane protein</topology>
    </subcellularLocation>
</comment>
<dbReference type="InterPro" id="IPR004813">
    <property type="entry name" value="OPT"/>
</dbReference>
<protein>
    <recommendedName>
        <fullName evidence="12">Oligopeptide transporter</fullName>
    </recommendedName>
</protein>
<organism evidence="10 11">
    <name type="scientific">Entomortierella chlamydospora</name>
    <dbReference type="NCBI Taxonomy" id="101097"/>
    <lineage>
        <taxon>Eukaryota</taxon>
        <taxon>Fungi</taxon>
        <taxon>Fungi incertae sedis</taxon>
        <taxon>Mucoromycota</taxon>
        <taxon>Mortierellomycotina</taxon>
        <taxon>Mortierellomycetes</taxon>
        <taxon>Mortierellales</taxon>
        <taxon>Mortierellaceae</taxon>
        <taxon>Entomortierella</taxon>
    </lineage>
</organism>
<dbReference type="GO" id="GO:0035673">
    <property type="term" value="F:oligopeptide transmembrane transporter activity"/>
    <property type="evidence" value="ECO:0007669"/>
    <property type="project" value="InterPro"/>
</dbReference>
<keyword evidence="4 9" id="KW-0812">Transmembrane</keyword>
<comment type="similarity">
    <text evidence="2">Belongs to the oligopeptide OPT transporter family.</text>
</comment>
<dbReference type="AlphaFoldDB" id="A0A9P6MGS4"/>
<keyword evidence="7 9" id="KW-1133">Transmembrane helix</keyword>
<dbReference type="InterPro" id="IPR004648">
    <property type="entry name" value="Oligpept_transpt"/>
</dbReference>
<proteinExistence type="inferred from homology"/>
<dbReference type="GO" id="GO:0015031">
    <property type="term" value="P:protein transport"/>
    <property type="evidence" value="ECO:0007669"/>
    <property type="project" value="UniProtKB-KW"/>
</dbReference>
<evidence type="ECO:0000256" key="4">
    <source>
        <dbReference type="ARBA" id="ARBA00022692"/>
    </source>
</evidence>
<feature type="transmembrane region" description="Helical" evidence="9">
    <location>
        <begin position="58"/>
        <end position="77"/>
    </location>
</feature>
<sequence>MSEQKHELATEKEFVDEKFDIERSSVVLEEEENSPIPEVAAIVPNTDDPSLPTLTFRFWLMATGFSALISFFNQFFWFRENPITIGMTVVQLLAFPIGKFMARILPSGILNP</sequence>
<keyword evidence="3" id="KW-0813">Transport</keyword>
<keyword evidence="5" id="KW-0571">Peptide transport</keyword>
<evidence type="ECO:0000256" key="9">
    <source>
        <dbReference type="SAM" id="Phobius"/>
    </source>
</evidence>
<name>A0A9P6MGS4_9FUNG</name>
<evidence type="ECO:0000313" key="10">
    <source>
        <dbReference type="EMBL" id="KAF9998560.1"/>
    </source>
</evidence>
<gene>
    <name evidence="10" type="ORF">BGZ80_006759</name>
</gene>
<dbReference type="Pfam" id="PF03169">
    <property type="entry name" value="OPT"/>
    <property type="match status" value="1"/>
</dbReference>
<dbReference type="GO" id="GO:0016020">
    <property type="term" value="C:membrane"/>
    <property type="evidence" value="ECO:0007669"/>
    <property type="project" value="UniProtKB-SubCell"/>
</dbReference>
<comment type="caution">
    <text evidence="10">The sequence shown here is derived from an EMBL/GenBank/DDBJ whole genome shotgun (WGS) entry which is preliminary data.</text>
</comment>
<evidence type="ECO:0000256" key="8">
    <source>
        <dbReference type="ARBA" id="ARBA00023136"/>
    </source>
</evidence>
<keyword evidence="8 9" id="KW-0472">Membrane</keyword>
<evidence type="ECO:0000256" key="2">
    <source>
        <dbReference type="ARBA" id="ARBA00008807"/>
    </source>
</evidence>